<protein>
    <submittedName>
        <fullName evidence="1">cDNA clone:J013124N06, full insert sequence</fullName>
    </submittedName>
</protein>
<accession>B7EE60</accession>
<name>B7EE60_ORYSJ</name>
<dbReference type="EMBL" id="AK067903">
    <property type="protein sequence ID" value="BAG90657.1"/>
    <property type="molecule type" value="mRNA"/>
</dbReference>
<proteinExistence type="evidence at transcript level"/>
<organism evidence="1">
    <name type="scientific">Oryza sativa subsp. japonica</name>
    <name type="common">Rice</name>
    <dbReference type="NCBI Taxonomy" id="39947"/>
    <lineage>
        <taxon>Eukaryota</taxon>
        <taxon>Viridiplantae</taxon>
        <taxon>Streptophyta</taxon>
        <taxon>Embryophyta</taxon>
        <taxon>Tracheophyta</taxon>
        <taxon>Spermatophyta</taxon>
        <taxon>Magnoliopsida</taxon>
        <taxon>Liliopsida</taxon>
        <taxon>Poales</taxon>
        <taxon>Poaceae</taxon>
        <taxon>BOP clade</taxon>
        <taxon>Oryzoideae</taxon>
        <taxon>Oryzeae</taxon>
        <taxon>Oryzinae</taxon>
        <taxon>Oryza</taxon>
        <taxon>Oryza sativa</taxon>
    </lineage>
</organism>
<dbReference type="AlphaFoldDB" id="B7EE60"/>
<sequence>MSFFEEWEVRKVNSNPIVLILCDHSTYTFNLIHTIYSHRYCFSGCSWMLILRIPYRYSFHDGPFYTNLAFQFYYIQINEPSILQINRGNIKYTSSCFATRIELQVCISMCMCQFCAAYKIQSRS</sequence>
<evidence type="ECO:0000313" key="1">
    <source>
        <dbReference type="EMBL" id="BAG90657.1"/>
    </source>
</evidence>
<reference evidence="1" key="1">
    <citation type="journal article" date="2003" name="Science">
        <title>Collection, Mapping, and Annotation of Over 28,000 cDNA Clones from japonica Rice.</title>
        <authorList>
            <person name="Kikuchi S."/>
            <person name="Satoh K."/>
            <person name="Nagata T."/>
            <person name="Kawagashira N."/>
            <person name="Doi K."/>
            <person name="Kishimoto N."/>
            <person name="Yazaki J."/>
            <person name="Ishikawa M."/>
            <person name="Yamada H."/>
            <person name="Ooka H."/>
            <person name="Hotta I."/>
            <person name="Kojima K."/>
            <person name="Namiki T."/>
            <person name="Ohneda E."/>
            <person name="Yahagi W."/>
            <person name="Suzuki K."/>
            <person name="Li C."/>
            <person name="Ohtsuki K."/>
            <person name="Shishiki T."/>
            <person name="Otomo Y."/>
            <person name="Murakami K."/>
            <person name="Iida Y."/>
            <person name="Sugano S."/>
            <person name="Fujimura T."/>
            <person name="Suzuki Y."/>
            <person name="Tsunoda Y."/>
            <person name="Kurosaki T."/>
            <person name="Kodama T."/>
            <person name="Masuda H."/>
            <person name="Kobayashi M."/>
            <person name="Xie Q."/>
            <person name="Lu M."/>
            <person name="Narikawa R."/>
            <person name="Sugiyama A."/>
            <person name="Mizuno K."/>
            <person name="Yokomizo S."/>
            <person name="Niikura J."/>
            <person name="Ikeda R."/>
            <person name="Ishibiki J."/>
            <person name="Kawamata M."/>
            <person name="Yoshimura A."/>
            <person name="Miura J."/>
            <person name="Kusumegi T."/>
            <person name="Oka M."/>
            <person name="Ryu R."/>
            <person name="Ueda M."/>
            <person name="Matsubara K."/>
            <person name="Kawai J."/>
            <person name="Carninci P."/>
            <person name="Adachi J."/>
            <person name="Aizawa K."/>
            <person name="Arakawa T."/>
            <person name="Fukuda S."/>
            <person name="Hara A."/>
            <person name="Hashidume W."/>
            <person name="Hayatsu N."/>
            <person name="Imotani K."/>
            <person name="Ishii Y."/>
            <person name="Itoh M."/>
            <person name="Kagawa I."/>
            <person name="Kondo S."/>
            <person name="Konno H."/>
            <person name="Miyazaki A."/>
            <person name="Osato N."/>
            <person name="Ota Y."/>
            <person name="Saito R."/>
            <person name="Sasaki D."/>
            <person name="Sato K."/>
            <person name="Shibata K."/>
            <person name="Shinagawa A."/>
            <person name="Shiraki T."/>
            <person name="Yoshino M."/>
            <person name="Hayashizaki Y."/>
        </authorList>
    </citation>
    <scope>NUCLEOTIDE SEQUENCE</scope>
</reference>